<dbReference type="AlphaFoldDB" id="A0A1F4PZU1"/>
<dbReference type="EMBL" id="METM01000029">
    <property type="protein sequence ID" value="OGB89184.1"/>
    <property type="molecule type" value="Genomic_DNA"/>
</dbReference>
<name>A0A1F4PZU1_UNCSA</name>
<dbReference type="InterPro" id="IPR006669">
    <property type="entry name" value="MgtE_transporter"/>
</dbReference>
<dbReference type="SMART" id="SM00924">
    <property type="entry name" value="MgtE_N"/>
    <property type="match status" value="1"/>
</dbReference>
<dbReference type="Gene3D" id="1.25.60.10">
    <property type="entry name" value="MgtE N-terminal domain-like"/>
    <property type="match status" value="1"/>
</dbReference>
<dbReference type="GO" id="GO:0015095">
    <property type="term" value="F:magnesium ion transmembrane transporter activity"/>
    <property type="evidence" value="ECO:0007669"/>
    <property type="project" value="InterPro"/>
</dbReference>
<reference evidence="3 4" key="1">
    <citation type="journal article" date="2016" name="Nat. Commun.">
        <title>Thousands of microbial genomes shed light on interconnected biogeochemical processes in an aquifer system.</title>
        <authorList>
            <person name="Anantharaman K."/>
            <person name="Brown C.T."/>
            <person name="Hug L.A."/>
            <person name="Sharon I."/>
            <person name="Castelle C.J."/>
            <person name="Probst A.J."/>
            <person name="Thomas B.C."/>
            <person name="Singh A."/>
            <person name="Wilkins M.J."/>
            <person name="Karaoz U."/>
            <person name="Brodie E.L."/>
            <person name="Williams K.H."/>
            <person name="Hubbard S.S."/>
            <person name="Banfield J.F."/>
        </authorList>
    </citation>
    <scope>NUCLEOTIDE SEQUENCE [LARGE SCALE GENOMIC DNA]</scope>
</reference>
<comment type="caution">
    <text evidence="3">The sequence shown here is derived from an EMBL/GenBank/DDBJ whole genome shotgun (WGS) entry which is preliminary data.</text>
</comment>
<sequence>MVLFSEMFASELIGDPVVDRVQENIGRVKDIIITLGETFPRVTGLLITTGDEKKEHKVLLIGEIDLIGRQFVSTRTTKDRVPLTSLREGEVLLSRDVMDQQVVDLDGARVIRVNDLKLAKVDQAVRLIAADVGLSGMLRRLGLESFVAGFFRLFRRTIPEQLIGWDHVQDLSGGKIAIPTKSITNLHPADVAQIISQVQAEQKTAIFSALSEKTAAEALHELEPMIGAVLISTLDTKKALGVLEKMPIDEAADIIGDVPVEKAEELLRLMRPRRSVEVRKLLKHRDETAGGLMTTEFIALQQNMTVEQVINYLRETAPEAETIYYLYVVDESGRLVGILSMRKMIIMPPDKPISEIMLRDFITVSPEMNQKEVADVISKYNLLAVPVVDHEQKILGIITVDDVMDLILPPTSKRKRQMLG</sequence>
<dbReference type="InterPro" id="IPR046342">
    <property type="entry name" value="CBS_dom_sf"/>
</dbReference>
<dbReference type="InterPro" id="IPR000644">
    <property type="entry name" value="CBS_dom"/>
</dbReference>
<dbReference type="SUPFAM" id="SSF54631">
    <property type="entry name" value="CBS-domain pair"/>
    <property type="match status" value="1"/>
</dbReference>
<dbReference type="PANTHER" id="PTHR43773">
    <property type="entry name" value="MAGNESIUM TRANSPORTER MGTE"/>
    <property type="match status" value="1"/>
</dbReference>
<gene>
    <name evidence="3" type="ORF">A2625_02560</name>
</gene>
<dbReference type="Proteomes" id="UP000178724">
    <property type="component" value="Unassembled WGS sequence"/>
</dbReference>
<proteinExistence type="predicted"/>
<dbReference type="CDD" id="cd04606">
    <property type="entry name" value="CBS_pair_Mg_transporter"/>
    <property type="match status" value="1"/>
</dbReference>
<dbReference type="Gene3D" id="3.10.580.10">
    <property type="entry name" value="CBS-domain"/>
    <property type="match status" value="1"/>
</dbReference>
<dbReference type="GO" id="GO:0016020">
    <property type="term" value="C:membrane"/>
    <property type="evidence" value="ECO:0007669"/>
    <property type="project" value="InterPro"/>
</dbReference>
<evidence type="ECO:0000259" key="2">
    <source>
        <dbReference type="PROSITE" id="PS51371"/>
    </source>
</evidence>
<dbReference type="Pfam" id="PF03448">
    <property type="entry name" value="MgtE_N"/>
    <property type="match status" value="1"/>
</dbReference>
<dbReference type="PROSITE" id="PS51371">
    <property type="entry name" value="CBS"/>
    <property type="match status" value="2"/>
</dbReference>
<dbReference type="SMART" id="SM00116">
    <property type="entry name" value="CBS"/>
    <property type="match status" value="2"/>
</dbReference>
<dbReference type="Pfam" id="PF00571">
    <property type="entry name" value="CBS"/>
    <property type="match status" value="2"/>
</dbReference>
<keyword evidence="1" id="KW-0129">CBS domain</keyword>
<dbReference type="Pfam" id="PF05239">
    <property type="entry name" value="PRC"/>
    <property type="match status" value="1"/>
</dbReference>
<accession>A0A1F4PZU1</accession>
<dbReference type="SUPFAM" id="SSF158791">
    <property type="entry name" value="MgtE N-terminal domain-like"/>
    <property type="match status" value="1"/>
</dbReference>
<evidence type="ECO:0000313" key="3">
    <source>
        <dbReference type="EMBL" id="OGB89184.1"/>
    </source>
</evidence>
<protein>
    <recommendedName>
        <fullName evidence="2">CBS domain-containing protein</fullName>
    </recommendedName>
</protein>
<dbReference type="PANTHER" id="PTHR43773:SF1">
    <property type="entry name" value="MAGNESIUM TRANSPORTER MGTE"/>
    <property type="match status" value="1"/>
</dbReference>
<feature type="domain" description="CBS" evidence="2">
    <location>
        <begin position="357"/>
        <end position="413"/>
    </location>
</feature>
<feature type="domain" description="CBS" evidence="2">
    <location>
        <begin position="293"/>
        <end position="355"/>
    </location>
</feature>
<dbReference type="InterPro" id="IPR006668">
    <property type="entry name" value="Mg_transptr_MgtE_intracell_dom"/>
</dbReference>
<dbReference type="InterPro" id="IPR027275">
    <property type="entry name" value="PRC-brl_dom"/>
</dbReference>
<evidence type="ECO:0000313" key="4">
    <source>
        <dbReference type="Proteomes" id="UP000178724"/>
    </source>
</evidence>
<evidence type="ECO:0000256" key="1">
    <source>
        <dbReference type="PROSITE-ProRule" id="PRU00703"/>
    </source>
</evidence>
<organism evidence="3 4">
    <name type="scientific">candidate division WOR-1 bacterium RIFCSPHIGHO2_01_FULL_53_15</name>
    <dbReference type="NCBI Taxonomy" id="1802564"/>
    <lineage>
        <taxon>Bacteria</taxon>
        <taxon>Bacillati</taxon>
        <taxon>Saganbacteria</taxon>
    </lineage>
</organism>
<dbReference type="InterPro" id="IPR038076">
    <property type="entry name" value="MgtE_N_sf"/>
</dbReference>